<dbReference type="PANTHER" id="PTHR21041">
    <property type="entry name" value="DENDRITIC CELL-SPECIFIC TRANSMEMBRANE PROTEIN"/>
    <property type="match status" value="1"/>
</dbReference>
<evidence type="ECO:0000313" key="8">
    <source>
        <dbReference type="Proteomes" id="UP000053766"/>
    </source>
</evidence>
<accession>A0A0D8XN85</accession>
<evidence type="ECO:0000256" key="1">
    <source>
        <dbReference type="ARBA" id="ARBA00004141"/>
    </source>
</evidence>
<dbReference type="STRING" id="29172.A0A0D8XN85"/>
<dbReference type="InterPro" id="IPR012858">
    <property type="entry name" value="DC_STAMP-like"/>
</dbReference>
<evidence type="ECO:0000259" key="6">
    <source>
        <dbReference type="Pfam" id="PF07782"/>
    </source>
</evidence>
<dbReference type="Proteomes" id="UP000053766">
    <property type="component" value="Unassembled WGS sequence"/>
</dbReference>
<feature type="transmembrane region" description="Helical" evidence="5">
    <location>
        <begin position="171"/>
        <end position="192"/>
    </location>
</feature>
<reference evidence="7 8" key="1">
    <citation type="submission" date="2013-11" db="EMBL/GenBank/DDBJ databases">
        <title>Draft genome of the bovine lungworm Dictyocaulus viviparus.</title>
        <authorList>
            <person name="Mitreva M."/>
        </authorList>
    </citation>
    <scope>NUCLEOTIDE SEQUENCE [LARGE SCALE GENOMIC DNA]</scope>
    <source>
        <strain evidence="7 8">HannoverDv2000</strain>
    </source>
</reference>
<keyword evidence="4 5" id="KW-0472">Membrane</keyword>
<gene>
    <name evidence="7" type="ORF">DICVIV_07808</name>
</gene>
<dbReference type="Pfam" id="PF07782">
    <property type="entry name" value="DC_STAMP"/>
    <property type="match status" value="1"/>
</dbReference>
<evidence type="ECO:0000256" key="3">
    <source>
        <dbReference type="ARBA" id="ARBA00022989"/>
    </source>
</evidence>
<organism evidence="7 8">
    <name type="scientific">Dictyocaulus viviparus</name>
    <name type="common">Bovine lungworm</name>
    <dbReference type="NCBI Taxonomy" id="29172"/>
    <lineage>
        <taxon>Eukaryota</taxon>
        <taxon>Metazoa</taxon>
        <taxon>Ecdysozoa</taxon>
        <taxon>Nematoda</taxon>
        <taxon>Chromadorea</taxon>
        <taxon>Rhabditida</taxon>
        <taxon>Rhabditina</taxon>
        <taxon>Rhabditomorpha</taxon>
        <taxon>Strongyloidea</taxon>
        <taxon>Metastrongylidae</taxon>
        <taxon>Dictyocaulus</taxon>
    </lineage>
</organism>
<keyword evidence="3 5" id="KW-1133">Transmembrane helix</keyword>
<dbReference type="InterPro" id="IPR051856">
    <property type="entry name" value="CSR-E3_Ligase_Protein"/>
</dbReference>
<keyword evidence="2 5" id="KW-0812">Transmembrane</keyword>
<feature type="transmembrane region" description="Helical" evidence="5">
    <location>
        <begin position="261"/>
        <end position="283"/>
    </location>
</feature>
<feature type="domain" description="Dendritic cell-specific transmembrane protein-like" evidence="6">
    <location>
        <begin position="115"/>
        <end position="308"/>
    </location>
</feature>
<sequence>MKRRIESIAVCKQYMSKAGLSNTMETDMNEVVNLTDTLDIELQANLHMMLVEMPRLENVFQVGEMKMFVSIGVTYVKIVLRSAKQIVQALFVFYVYVIFRDSVQLIENYQTNVDFNNCFITSVFWQIDHHREMLGQQAIRFISAQERADLKLMNVFSKPTKDELMRAKTSLITWFVTTVAATLIIILDYYFYAFLNAVVSASHTKIEQFGSSSAAVDVEGDGIVAKFIRAMVAGNRTIEMDSTMSNAHCLLPPQRPNLQHIVTWIAIPLLLSLMLQVIFAFVVKRVVINHFLPFMFPLRDRVRIIHLYNKNSTFFLWKMKHRSEARARIRFCVARWKINEENDEGGWLSYSSWFKLNVLDRLFKTGQCLMCQTQR</sequence>
<evidence type="ECO:0000256" key="5">
    <source>
        <dbReference type="SAM" id="Phobius"/>
    </source>
</evidence>
<evidence type="ECO:0000256" key="4">
    <source>
        <dbReference type="ARBA" id="ARBA00023136"/>
    </source>
</evidence>
<evidence type="ECO:0000313" key="7">
    <source>
        <dbReference type="EMBL" id="KJH46118.1"/>
    </source>
</evidence>
<keyword evidence="8" id="KW-1185">Reference proteome</keyword>
<dbReference type="AlphaFoldDB" id="A0A0D8XN85"/>
<reference evidence="8" key="2">
    <citation type="journal article" date="2016" name="Sci. Rep.">
        <title>Dictyocaulus viviparus genome, variome and transcriptome elucidate lungworm biology and support future intervention.</title>
        <authorList>
            <person name="McNulty S.N."/>
            <person name="Strube C."/>
            <person name="Rosa B.A."/>
            <person name="Martin J.C."/>
            <person name="Tyagi R."/>
            <person name="Choi Y.J."/>
            <person name="Wang Q."/>
            <person name="Hallsworth Pepin K."/>
            <person name="Zhang X."/>
            <person name="Ozersky P."/>
            <person name="Wilson R.K."/>
            <person name="Sternberg P.W."/>
            <person name="Gasser R.B."/>
            <person name="Mitreva M."/>
        </authorList>
    </citation>
    <scope>NUCLEOTIDE SEQUENCE [LARGE SCALE GENOMIC DNA]</scope>
    <source>
        <strain evidence="8">HannoverDv2000</strain>
    </source>
</reference>
<dbReference type="GO" id="GO:0016020">
    <property type="term" value="C:membrane"/>
    <property type="evidence" value="ECO:0007669"/>
    <property type="project" value="UniProtKB-SubCell"/>
</dbReference>
<protein>
    <submittedName>
        <fullName evidence="7">DC-STAMP-like protein</fullName>
    </submittedName>
</protein>
<name>A0A0D8XN85_DICVI</name>
<comment type="subcellular location">
    <subcellularLocation>
        <location evidence="1">Membrane</location>
        <topology evidence="1">Multi-pass membrane protein</topology>
    </subcellularLocation>
</comment>
<dbReference type="OrthoDB" id="5985669at2759"/>
<dbReference type="EMBL" id="KN716368">
    <property type="protein sequence ID" value="KJH46118.1"/>
    <property type="molecule type" value="Genomic_DNA"/>
</dbReference>
<evidence type="ECO:0000256" key="2">
    <source>
        <dbReference type="ARBA" id="ARBA00022692"/>
    </source>
</evidence>
<dbReference type="PANTHER" id="PTHR21041:SF17">
    <property type="entry name" value="E3 UBIQUITIN-PROTEIN LIGASE DCST1"/>
    <property type="match status" value="1"/>
</dbReference>
<proteinExistence type="predicted"/>